<feature type="compositionally biased region" description="Basic and acidic residues" evidence="1">
    <location>
        <begin position="226"/>
        <end position="235"/>
    </location>
</feature>
<gene>
    <name evidence="2" type="ORF">BpHYR1_033458</name>
</gene>
<dbReference type="AlphaFoldDB" id="A0A3M7PJ90"/>
<protein>
    <submittedName>
        <fullName evidence="2">Uncharacterized protein</fullName>
    </submittedName>
</protein>
<proteinExistence type="predicted"/>
<sequence length="255" mass="29007">MLPYQYDFQNQNANFDINTNQNFNDMNTPRRSLRGIEDTGSIISDYTEDDIDLPNDENIITDTYQVSNENPSHTDLAHSKTNQVSSKSSSSNLKTVSTLLPPSNSTDISRGTRRSIERKTNKHRQSTSLTRDQDPNRDIAKNHYRTKSIDLSKHQKFSCAQNGADCDKKNSITAVTTLKLESGRPVALTSEIQHNGESIRKRKNLDPKSDLSQVPARVKNRKKRPSREFLQRTADESETNESSEIFWNISEVVMD</sequence>
<feature type="region of interest" description="Disordered" evidence="1">
    <location>
        <begin position="67"/>
        <end position="139"/>
    </location>
</feature>
<feature type="region of interest" description="Disordered" evidence="1">
    <location>
        <begin position="206"/>
        <end position="241"/>
    </location>
</feature>
<feature type="compositionally biased region" description="Low complexity" evidence="1">
    <location>
        <begin position="79"/>
        <end position="100"/>
    </location>
</feature>
<evidence type="ECO:0000313" key="2">
    <source>
        <dbReference type="EMBL" id="RMZ98770.1"/>
    </source>
</evidence>
<keyword evidence="3" id="KW-1185">Reference proteome</keyword>
<name>A0A3M7PJ90_BRAPC</name>
<evidence type="ECO:0000313" key="3">
    <source>
        <dbReference type="Proteomes" id="UP000276133"/>
    </source>
</evidence>
<evidence type="ECO:0000256" key="1">
    <source>
        <dbReference type="SAM" id="MobiDB-lite"/>
    </source>
</evidence>
<comment type="caution">
    <text evidence="2">The sequence shown here is derived from an EMBL/GenBank/DDBJ whole genome shotgun (WGS) entry which is preliminary data.</text>
</comment>
<dbReference type="EMBL" id="REGN01010572">
    <property type="protein sequence ID" value="RMZ98770.1"/>
    <property type="molecule type" value="Genomic_DNA"/>
</dbReference>
<dbReference type="Proteomes" id="UP000276133">
    <property type="component" value="Unassembled WGS sequence"/>
</dbReference>
<accession>A0A3M7PJ90</accession>
<reference evidence="2 3" key="1">
    <citation type="journal article" date="2018" name="Sci. Rep.">
        <title>Genomic signatures of local adaptation to the degree of environmental predictability in rotifers.</title>
        <authorList>
            <person name="Franch-Gras L."/>
            <person name="Hahn C."/>
            <person name="Garcia-Roger E.M."/>
            <person name="Carmona M.J."/>
            <person name="Serra M."/>
            <person name="Gomez A."/>
        </authorList>
    </citation>
    <scope>NUCLEOTIDE SEQUENCE [LARGE SCALE GENOMIC DNA]</scope>
    <source>
        <strain evidence="2">HYR1</strain>
    </source>
</reference>
<organism evidence="2 3">
    <name type="scientific">Brachionus plicatilis</name>
    <name type="common">Marine rotifer</name>
    <name type="synonym">Brachionus muelleri</name>
    <dbReference type="NCBI Taxonomy" id="10195"/>
    <lineage>
        <taxon>Eukaryota</taxon>
        <taxon>Metazoa</taxon>
        <taxon>Spiralia</taxon>
        <taxon>Gnathifera</taxon>
        <taxon>Rotifera</taxon>
        <taxon>Eurotatoria</taxon>
        <taxon>Monogononta</taxon>
        <taxon>Pseudotrocha</taxon>
        <taxon>Ploima</taxon>
        <taxon>Brachionidae</taxon>
        <taxon>Brachionus</taxon>
    </lineage>
</organism>
<feature type="non-terminal residue" evidence="2">
    <location>
        <position position="255"/>
    </location>
</feature>